<dbReference type="Gene3D" id="1.10.268.20">
    <property type="match status" value="1"/>
</dbReference>
<accession>A0AA88KZG8</accession>
<evidence type="ECO:0000313" key="3">
    <source>
        <dbReference type="EMBL" id="KAK2707366.1"/>
    </source>
</evidence>
<feature type="domain" description="EH" evidence="1">
    <location>
        <begin position="10"/>
        <end position="31"/>
    </location>
</feature>
<name>A0AA88KZG8_ARTSF</name>
<protein>
    <submittedName>
        <fullName evidence="3">Uncharacterized protein</fullName>
    </submittedName>
</protein>
<dbReference type="Pfam" id="PF16880">
    <property type="entry name" value="EHD_N"/>
    <property type="match status" value="1"/>
</dbReference>
<organism evidence="3 4">
    <name type="scientific">Artemia franciscana</name>
    <name type="common">Brine shrimp</name>
    <name type="synonym">Artemia sanfranciscana</name>
    <dbReference type="NCBI Taxonomy" id="6661"/>
    <lineage>
        <taxon>Eukaryota</taxon>
        <taxon>Metazoa</taxon>
        <taxon>Ecdysozoa</taxon>
        <taxon>Arthropoda</taxon>
        <taxon>Crustacea</taxon>
        <taxon>Branchiopoda</taxon>
        <taxon>Anostraca</taxon>
        <taxon>Artemiidae</taxon>
        <taxon>Artemia</taxon>
    </lineage>
</organism>
<dbReference type="InterPro" id="IPR040990">
    <property type="entry name" value="DUF5600"/>
</dbReference>
<proteinExistence type="predicted"/>
<evidence type="ECO:0000313" key="4">
    <source>
        <dbReference type="Proteomes" id="UP001187531"/>
    </source>
</evidence>
<dbReference type="Gene3D" id="3.40.50.300">
    <property type="entry name" value="P-loop containing nucleotide triphosphate hydrolases"/>
    <property type="match status" value="1"/>
</dbReference>
<gene>
    <name evidence="3" type="ORF">QYM36_015154</name>
</gene>
<reference evidence="3" key="1">
    <citation type="submission" date="2023-07" db="EMBL/GenBank/DDBJ databases">
        <title>Chromosome-level genome assembly of Artemia franciscana.</title>
        <authorList>
            <person name="Jo E."/>
        </authorList>
    </citation>
    <scope>NUCLEOTIDE SEQUENCE</scope>
    <source>
        <tissue evidence="3">Whole body</tissue>
    </source>
</reference>
<dbReference type="EMBL" id="JAVRJZ010000019">
    <property type="protein sequence ID" value="KAK2707366.1"/>
    <property type="molecule type" value="Genomic_DNA"/>
</dbReference>
<evidence type="ECO:0000259" key="1">
    <source>
        <dbReference type="Pfam" id="PF16880"/>
    </source>
</evidence>
<feature type="domain" description="DUF5600" evidence="2">
    <location>
        <begin position="290"/>
        <end position="393"/>
    </location>
</feature>
<dbReference type="Pfam" id="PF18150">
    <property type="entry name" value="DUF5600"/>
    <property type="match status" value="1"/>
</dbReference>
<dbReference type="AlphaFoldDB" id="A0AA88KZG8"/>
<keyword evidence="4" id="KW-1185">Reference proteome</keyword>
<dbReference type="InterPro" id="IPR031692">
    <property type="entry name" value="EHD_N"/>
</dbReference>
<sequence>MLKKVPYRSLKDVYMDKILPVEEKYLFRYFYPAFTGNSFEDKPMVLLVGQNSTMKRNFIKFLLRKDAPHLTSDKFMAFIHGDNEKIMYGNSIFFGQSKRFEPLSNIRGGLSYFQCCSVNAPVLENLTIVDTPGILCNDKRSWDCDYSAGLEWLAEQADSIFWFFDNKNMDIPDVFRALSPHSEKIKITISSHGMFIKKNESLLMAITGRIFWKLGKLLDDPIAPSVFYWDECEKLSKPKELFDDVKNEAEKLSETEGVDLLSICEEDEHTVEERKIEYFLLSIVKNTEERKIKAFVKRAELVKTHMLFIDEVMEDFPKLCKMDTEKKVRIKLIEEVYRKIMTEQNTVKKDFLEKTRMQEKLRKLDFKSLPKKKEKELLKKLNSALSEDIPQLMRMLEDSTSKK</sequence>
<evidence type="ECO:0000259" key="2">
    <source>
        <dbReference type="Pfam" id="PF18150"/>
    </source>
</evidence>
<comment type="caution">
    <text evidence="3">The sequence shown here is derived from an EMBL/GenBank/DDBJ whole genome shotgun (WGS) entry which is preliminary data.</text>
</comment>
<dbReference type="InterPro" id="IPR027417">
    <property type="entry name" value="P-loop_NTPase"/>
</dbReference>
<dbReference type="Proteomes" id="UP001187531">
    <property type="component" value="Unassembled WGS sequence"/>
</dbReference>